<dbReference type="Gene3D" id="2.60.120.1620">
    <property type="match status" value="1"/>
</dbReference>
<dbReference type="Gene3D" id="1.20.58.2150">
    <property type="match status" value="1"/>
</dbReference>
<evidence type="ECO:0000256" key="2">
    <source>
        <dbReference type="SAM" id="SignalP"/>
    </source>
</evidence>
<keyword evidence="1 4" id="KW-0378">Hydrolase</keyword>
<dbReference type="Gene3D" id="3.30.379.10">
    <property type="entry name" value="Chitobiase/beta-hexosaminidase domain 2-like"/>
    <property type="match status" value="1"/>
</dbReference>
<name>A0ABV7FG15_9GAMM</name>
<dbReference type="SUPFAM" id="SSF55545">
    <property type="entry name" value="beta-N-acetylhexosaminidase-like domain"/>
    <property type="match status" value="1"/>
</dbReference>
<dbReference type="PANTHER" id="PTHR37842:SF2">
    <property type="entry name" value="GYLCOSYL HYDROLASE 115 C-TERMINAL DOMAIN-CONTAINING PROTEIN"/>
    <property type="match status" value="1"/>
</dbReference>
<organism evidence="4 5">
    <name type="scientific">Cellvibrio fontiphilus</name>
    <dbReference type="NCBI Taxonomy" id="1815559"/>
    <lineage>
        <taxon>Bacteria</taxon>
        <taxon>Pseudomonadati</taxon>
        <taxon>Pseudomonadota</taxon>
        <taxon>Gammaproteobacteria</taxon>
        <taxon>Cellvibrionales</taxon>
        <taxon>Cellvibrionaceae</taxon>
        <taxon>Cellvibrio</taxon>
    </lineage>
</organism>
<dbReference type="InterPro" id="IPR029018">
    <property type="entry name" value="Hex-like_dom2"/>
</dbReference>
<keyword evidence="5" id="KW-1185">Reference proteome</keyword>
<dbReference type="EMBL" id="JBHRTF010000003">
    <property type="protein sequence ID" value="MFC3115072.1"/>
    <property type="molecule type" value="Genomic_DNA"/>
</dbReference>
<proteinExistence type="predicted"/>
<dbReference type="InterPro" id="IPR031924">
    <property type="entry name" value="GH115"/>
</dbReference>
<feature type="chain" id="PRO_5045730423" evidence="2">
    <location>
        <begin position="25"/>
        <end position="855"/>
    </location>
</feature>
<dbReference type="RefSeq" id="WP_378117035.1">
    <property type="nucleotide sequence ID" value="NZ_JBHRTF010000003.1"/>
</dbReference>
<keyword evidence="2" id="KW-0732">Signal</keyword>
<dbReference type="InterPro" id="IPR041437">
    <property type="entry name" value="GH115_C"/>
</dbReference>
<dbReference type="Gene3D" id="3.20.20.520">
    <property type="entry name" value="Glycosyl hydrolase family 115"/>
    <property type="match status" value="1"/>
</dbReference>
<feature type="signal peptide" evidence="2">
    <location>
        <begin position="1"/>
        <end position="24"/>
    </location>
</feature>
<accession>A0ABV7FG15</accession>
<feature type="domain" description="Gylcosyl hydrolase 115 C-terminal" evidence="3">
    <location>
        <begin position="678"/>
        <end position="851"/>
    </location>
</feature>
<dbReference type="GO" id="GO:0016787">
    <property type="term" value="F:hydrolase activity"/>
    <property type="evidence" value="ECO:0007669"/>
    <property type="project" value="UniProtKB-KW"/>
</dbReference>
<dbReference type="Pfam" id="PF15979">
    <property type="entry name" value="Glyco_hydro_115"/>
    <property type="match status" value="1"/>
</dbReference>
<evidence type="ECO:0000259" key="3">
    <source>
        <dbReference type="Pfam" id="PF17829"/>
    </source>
</evidence>
<evidence type="ECO:0000313" key="5">
    <source>
        <dbReference type="Proteomes" id="UP001595555"/>
    </source>
</evidence>
<protein>
    <submittedName>
        <fullName evidence="4">Glycosyl hydrolase 115 family protein</fullName>
    </submittedName>
</protein>
<evidence type="ECO:0000256" key="1">
    <source>
        <dbReference type="ARBA" id="ARBA00022801"/>
    </source>
</evidence>
<sequence length="855" mass="96159">MGAAKIMQSVVLLWCSFFTAHSIAADWVDSRKHHGDFPLVAKKQAAPIVIAPGDHKLVTLAARDLVNDIAQVTGRKPSLLKPKTTAFTDLKTPAVIIGTLGKNPVIDNLVASGKLNIGDLRGQWESFLIAVVEQPHAGMEQALVIVGSDKRGTAYGVYELSQAMGVSPWHWWADLVPEKKASLYVAAASRRFGPPSVKYRGIFINDEGWGIHQWAAKTFEPEHAGIGPKTYQKVFELLLRLKANTLWPAMHPVTKPFNHFPENARLADSYGIVMGSSHAEPMLRNNVGEWQLPHEQYNYVSHPETVKAYWQTRMESNGQFENIYTLGMRGIHDSYMQGPTTDAQRIQLLQNIFTEQRGLIKKYTRQTVEQVPQMFCAYKEVLGLYRQGLAVPDDVTIVWPDDNFGYMRNFANAAERKRSGGFGIYYHLSYLGAPMAYLWLNTTPPALIWQELSKSYDMGADRLWIVNVGDIKPAEIGTELFFQMAWDIKRWQLHNQQDFLRTWAAREFGDEHAEAIAGLMRDYYQLNYQRKPEHLQWWLPRTAPRLSDLNAQEVSERLQAFQQLRVRTEQLRKKIGDAQQYAFFQLVAYPINGSALANIRFLEGERGNITAAKAADAQLNEETALWNDWLMDGKWRHFMTVEPASSEWDKYRLAPWVPPQVTLSQAAKTTNPAVQSFAVDAENFTRKIDRPSASWQIIQGLGRSGAGAVGLYPINAPAINIYTLRQQAPRLEYAVDFPVTGKLKVQIHLIPTHPLHGTSLRLGIGLNDEPPELLELDVKDGSADWAQGVLNSVRILDATIQVKHTGQVKHPGQVKHSDKQTLNIYGVDAGVLVDKIVVDVDGLPASYLGLPARQH</sequence>
<dbReference type="Proteomes" id="UP001595555">
    <property type="component" value="Unassembled WGS sequence"/>
</dbReference>
<gene>
    <name evidence="4" type="ORF">ACFODX_05825</name>
</gene>
<comment type="caution">
    <text evidence="4">The sequence shown here is derived from an EMBL/GenBank/DDBJ whole genome shotgun (WGS) entry which is preliminary data.</text>
</comment>
<dbReference type="InterPro" id="IPR042301">
    <property type="entry name" value="GH115_sf"/>
</dbReference>
<dbReference type="Pfam" id="PF17829">
    <property type="entry name" value="GH115_C"/>
    <property type="match status" value="1"/>
</dbReference>
<dbReference type="PANTHER" id="PTHR37842">
    <property type="match status" value="1"/>
</dbReference>
<evidence type="ECO:0000313" key="4">
    <source>
        <dbReference type="EMBL" id="MFC3115072.1"/>
    </source>
</evidence>
<reference evidence="5" key="1">
    <citation type="journal article" date="2019" name="Int. J. Syst. Evol. Microbiol.">
        <title>The Global Catalogue of Microorganisms (GCM) 10K type strain sequencing project: providing services to taxonomists for standard genome sequencing and annotation.</title>
        <authorList>
            <consortium name="The Broad Institute Genomics Platform"/>
            <consortium name="The Broad Institute Genome Sequencing Center for Infectious Disease"/>
            <person name="Wu L."/>
            <person name="Ma J."/>
        </authorList>
    </citation>
    <scope>NUCLEOTIDE SEQUENCE [LARGE SCALE GENOMIC DNA]</scope>
    <source>
        <strain evidence="5">KCTC 52237</strain>
    </source>
</reference>